<proteinExistence type="inferred from homology"/>
<reference evidence="5 6" key="1">
    <citation type="submission" date="2023-01" db="EMBL/GenBank/DDBJ databases">
        <title>Vibrio sp. KJ40-1 sp.nov, isolated from marine algae.</title>
        <authorList>
            <person name="Butt M."/>
            <person name="Kim J.M.J."/>
            <person name="Jeon C.O.C."/>
        </authorList>
    </citation>
    <scope>NUCLEOTIDE SEQUENCE [LARGE SCALE GENOMIC DNA]</scope>
    <source>
        <strain evidence="5 6">KJ40-1</strain>
    </source>
</reference>
<dbReference type="Pfam" id="PF13531">
    <property type="entry name" value="SBP_bac_11"/>
    <property type="match status" value="1"/>
</dbReference>
<dbReference type="CDD" id="cd13539">
    <property type="entry name" value="PBP2_AvModA"/>
    <property type="match status" value="1"/>
</dbReference>
<dbReference type="RefSeq" id="WP_272136171.1">
    <property type="nucleotide sequence ID" value="NZ_JAQLOI010000001.1"/>
</dbReference>
<keyword evidence="6" id="KW-1185">Reference proteome</keyword>
<dbReference type="EMBL" id="JAQLOI010000001">
    <property type="protein sequence ID" value="MDB1124148.1"/>
    <property type="molecule type" value="Genomic_DNA"/>
</dbReference>
<name>A0ABT4YRG3_9VIBR</name>
<protein>
    <submittedName>
        <fullName evidence="5">Molybdate ABC transporter substrate-binding protein</fullName>
    </submittedName>
</protein>
<feature type="signal peptide" evidence="4">
    <location>
        <begin position="1"/>
        <end position="20"/>
    </location>
</feature>
<dbReference type="InterPro" id="IPR044084">
    <property type="entry name" value="AvModA-like_subst-bd"/>
</dbReference>
<dbReference type="InterPro" id="IPR050682">
    <property type="entry name" value="ModA/WtpA"/>
</dbReference>
<keyword evidence="2" id="KW-0479">Metal-binding</keyword>
<dbReference type="PIRSF" id="PIRSF004846">
    <property type="entry name" value="ModA"/>
    <property type="match status" value="1"/>
</dbReference>
<accession>A0ABT4YRG3</accession>
<keyword evidence="3 4" id="KW-0732">Signal</keyword>
<dbReference type="Proteomes" id="UP001210678">
    <property type="component" value="Unassembled WGS sequence"/>
</dbReference>
<dbReference type="Gene3D" id="3.40.190.10">
    <property type="entry name" value="Periplasmic binding protein-like II"/>
    <property type="match status" value="2"/>
</dbReference>
<dbReference type="PANTHER" id="PTHR30632">
    <property type="entry name" value="MOLYBDATE-BINDING PERIPLASMIC PROTEIN"/>
    <property type="match status" value="1"/>
</dbReference>
<dbReference type="PANTHER" id="PTHR30632:SF14">
    <property type="entry name" value="TUNGSTATE_MOLYBDATE_CHROMATE-BINDING PROTEIN MODA"/>
    <property type="match status" value="1"/>
</dbReference>
<dbReference type="InterPro" id="IPR005950">
    <property type="entry name" value="ModA"/>
</dbReference>
<dbReference type="NCBIfam" id="TIGR01256">
    <property type="entry name" value="modA"/>
    <property type="match status" value="1"/>
</dbReference>
<dbReference type="SUPFAM" id="SSF53850">
    <property type="entry name" value="Periplasmic binding protein-like II"/>
    <property type="match status" value="1"/>
</dbReference>
<gene>
    <name evidence="5" type="primary">modA</name>
    <name evidence="5" type="ORF">PGX00_10995</name>
</gene>
<comment type="caution">
    <text evidence="5">The sequence shown here is derived from an EMBL/GenBank/DDBJ whole genome shotgun (WGS) entry which is preliminary data.</text>
</comment>
<evidence type="ECO:0000256" key="3">
    <source>
        <dbReference type="ARBA" id="ARBA00022729"/>
    </source>
</evidence>
<feature type="chain" id="PRO_5046468754" evidence="4">
    <location>
        <begin position="21"/>
        <end position="243"/>
    </location>
</feature>
<evidence type="ECO:0000313" key="6">
    <source>
        <dbReference type="Proteomes" id="UP001210678"/>
    </source>
</evidence>
<evidence type="ECO:0000313" key="5">
    <source>
        <dbReference type="EMBL" id="MDB1124148.1"/>
    </source>
</evidence>
<evidence type="ECO:0000256" key="2">
    <source>
        <dbReference type="ARBA" id="ARBA00022723"/>
    </source>
</evidence>
<sequence>MNRLRTFIALIFCFSHSASAETVMIAVANNFYGAMQVIAKDFKKLTGHDITLSTGTSGQLYAQVVNGAPFDLFLSADKKRPTKLVEAGYASDSFTYAYGSLVLWSPDPTLFNGDINVLLKDSVKHIAMANPKLAPYGFAAQQVMENAGIYESVQAKFVMSKGLNAAYQFVVTENAQVGFLAKSQLYRDKKMADGSYWDIPNDYYDPIMQDAILLNENNTGAVQFVQYLNSDRARDLMALFGYL</sequence>
<organism evidence="5 6">
    <name type="scientific">Vibrio algarum</name>
    <dbReference type="NCBI Taxonomy" id="3020714"/>
    <lineage>
        <taxon>Bacteria</taxon>
        <taxon>Pseudomonadati</taxon>
        <taxon>Pseudomonadota</taxon>
        <taxon>Gammaproteobacteria</taxon>
        <taxon>Vibrionales</taxon>
        <taxon>Vibrionaceae</taxon>
        <taxon>Vibrio</taxon>
    </lineage>
</organism>
<comment type="similarity">
    <text evidence="1">Belongs to the bacterial solute-binding protein ModA family.</text>
</comment>
<evidence type="ECO:0000256" key="4">
    <source>
        <dbReference type="SAM" id="SignalP"/>
    </source>
</evidence>
<evidence type="ECO:0000256" key="1">
    <source>
        <dbReference type="ARBA" id="ARBA00009175"/>
    </source>
</evidence>